<accession>A0A1B7N2W7</accession>
<dbReference type="Gene3D" id="3.80.10.10">
    <property type="entry name" value="Ribonuclease Inhibitor"/>
    <property type="match status" value="1"/>
</dbReference>
<protein>
    <submittedName>
        <fullName evidence="1">Uncharacterized protein</fullName>
    </submittedName>
</protein>
<evidence type="ECO:0000313" key="2">
    <source>
        <dbReference type="Proteomes" id="UP000092154"/>
    </source>
</evidence>
<reference evidence="1 2" key="1">
    <citation type="submission" date="2016-06" db="EMBL/GenBank/DDBJ databases">
        <title>Comparative genomics of the ectomycorrhizal sister species Rhizopogon vinicolor and Rhizopogon vesiculosus (Basidiomycota: Boletales) reveals a divergence of the mating type B locus.</title>
        <authorList>
            <consortium name="DOE Joint Genome Institute"/>
            <person name="Mujic A.B."/>
            <person name="Kuo A."/>
            <person name="Tritt A."/>
            <person name="Lipzen A."/>
            <person name="Chen C."/>
            <person name="Johnson J."/>
            <person name="Sharma A."/>
            <person name="Barry K."/>
            <person name="Grigoriev I.V."/>
            <person name="Spatafora J.W."/>
        </authorList>
    </citation>
    <scope>NUCLEOTIDE SEQUENCE [LARGE SCALE GENOMIC DNA]</scope>
    <source>
        <strain evidence="1 2">AM-OR11-026</strain>
    </source>
</reference>
<dbReference type="OrthoDB" id="2522283at2759"/>
<dbReference type="STRING" id="1314800.A0A1B7N2W7"/>
<dbReference type="InParanoid" id="A0A1B7N2W7"/>
<dbReference type="InterPro" id="IPR032675">
    <property type="entry name" value="LRR_dom_sf"/>
</dbReference>
<proteinExistence type="predicted"/>
<gene>
    <name evidence="1" type="ORF">K503DRAFT_769687</name>
</gene>
<evidence type="ECO:0000313" key="1">
    <source>
        <dbReference type="EMBL" id="OAX39209.1"/>
    </source>
</evidence>
<dbReference type="AlphaFoldDB" id="A0A1B7N2W7"/>
<keyword evidence="2" id="KW-1185">Reference proteome</keyword>
<sequence length="465" mass="52243">MNFFRFLQSPSPPKVSNFDAEDHQHWLTHLQAAAHEISLEFTSSTPPHESYDNLPTPRVPAAGIPIEVVLTIMEAAYFDESNDPDVDLLRNCALVCRAWAVHAQKLLFRRVRLCSESAFASFSEAVDRRSPRGRLLGDTVIQMRAVLDHTQPGCLTQTSLAMAVSYCPNLYGLDLAQYGCMPPGKDVVASSTQERMPIHAPSFDEHSLALLKAGPRITALHFSSWSDSDQSVLQLLQVWPSLKSLSITGTPPVLSPGLTYEPIPCTLQELRVNCQREPSKEFLSWLLHHSAEEKSLQVIDLERQPTSELLDYLVEKHGEALRSLAIPSFAMHEHAHAAMRCRSLRELRTESSWSSPVVCRQMPESIQHIAFGLDMDTVLTPIINLVNTRDELQAITANIWRNGDHHPQLPSLKMACAYRGVDLRLTRDVRQMRMMVRGDPVVPKTYPRVQTLDSMQPTIRSAFMA</sequence>
<dbReference type="Proteomes" id="UP000092154">
    <property type="component" value="Unassembled WGS sequence"/>
</dbReference>
<name>A0A1B7N2W7_9AGAM</name>
<organism evidence="1 2">
    <name type="scientific">Rhizopogon vinicolor AM-OR11-026</name>
    <dbReference type="NCBI Taxonomy" id="1314800"/>
    <lineage>
        <taxon>Eukaryota</taxon>
        <taxon>Fungi</taxon>
        <taxon>Dikarya</taxon>
        <taxon>Basidiomycota</taxon>
        <taxon>Agaricomycotina</taxon>
        <taxon>Agaricomycetes</taxon>
        <taxon>Agaricomycetidae</taxon>
        <taxon>Boletales</taxon>
        <taxon>Suillineae</taxon>
        <taxon>Rhizopogonaceae</taxon>
        <taxon>Rhizopogon</taxon>
    </lineage>
</organism>
<dbReference type="SUPFAM" id="SSF52047">
    <property type="entry name" value="RNI-like"/>
    <property type="match status" value="1"/>
</dbReference>
<dbReference type="EMBL" id="KV448258">
    <property type="protein sequence ID" value="OAX39209.1"/>
    <property type="molecule type" value="Genomic_DNA"/>
</dbReference>